<gene>
    <name evidence="1" type="ORF">EG19_11265</name>
</gene>
<dbReference type="AlphaFoldDB" id="A0A062XNY5"/>
<dbReference type="NCBIfam" id="TIGR03309">
    <property type="entry name" value="matur_yqeB"/>
    <property type="match status" value="1"/>
</dbReference>
<dbReference type="STRING" id="1312852.EG19_11265"/>
<evidence type="ECO:0008006" key="3">
    <source>
        <dbReference type="Google" id="ProtNLM"/>
    </source>
</evidence>
<dbReference type="InterPro" id="IPR036291">
    <property type="entry name" value="NAD(P)-bd_dom_sf"/>
</dbReference>
<comment type="caution">
    <text evidence="1">The sequence shown here is derived from an EMBL/GenBank/DDBJ whole genome shotgun (WGS) entry which is preliminary data.</text>
</comment>
<dbReference type="InterPro" id="IPR017695">
    <property type="entry name" value="Se-dep_Mo_hydrolase_YqeB"/>
</dbReference>
<proteinExistence type="predicted"/>
<keyword evidence="2" id="KW-1185">Reference proteome</keyword>
<dbReference type="SUPFAM" id="SSF51735">
    <property type="entry name" value="NAD(P)-binding Rossmann-fold domains"/>
    <property type="match status" value="1"/>
</dbReference>
<accession>A0A062XNY5</accession>
<reference evidence="1 2" key="1">
    <citation type="submission" date="2014-04" db="EMBL/GenBank/DDBJ databases">
        <title>The Genome Sequence of Thermoanaerobaculum aquaticum MP-01, The First Cultivated Group 23 Acidobacterium.</title>
        <authorList>
            <person name="Stamps B.W."/>
            <person name="Losey N.A."/>
            <person name="Lawson P.A."/>
            <person name="Stevenson B.S."/>
        </authorList>
    </citation>
    <scope>NUCLEOTIDE SEQUENCE [LARGE SCALE GENOMIC DNA]</scope>
    <source>
        <strain evidence="1 2">MP-01</strain>
    </source>
</reference>
<protein>
    <recommendedName>
        <fullName evidence="3">EF2563 family selenium-dependent molybdenum hydroxylase system protein</fullName>
    </recommendedName>
</protein>
<dbReference type="OrthoDB" id="9815497at2"/>
<dbReference type="RefSeq" id="WP_053334822.1">
    <property type="nucleotide sequence ID" value="NZ_JMFG01000008.1"/>
</dbReference>
<dbReference type="Proteomes" id="UP000027284">
    <property type="component" value="Unassembled WGS sequence"/>
</dbReference>
<name>A0A062XNY5_9BACT</name>
<sequence>MNRDFSSLSVLIRGAGELGSAVAVHLARHGFDRILLVELPFPKAVRRNVCFSEAVFEHSKTVDGVTARLVMDLREVPAVHARGDVAITTFPLESVLRAWPPDVYVEAAMLRHNWGLTPELAPLVIALGPGYQAGRDCHVVVETVRGPHLGRILEDGEELDPEPPAEIMGYSQERVIKAQYRGIFHTSRQIGDRVQQGEKIGFISLLVLREDLYRGVPVDDDFPIVARISGVIRGLLRDSVPVEVGDKIGDIDPRGVTDDLEHISDKARRVAEGVLEAIVLNKPATAPAGKLGVR</sequence>
<evidence type="ECO:0000313" key="2">
    <source>
        <dbReference type="Proteomes" id="UP000027284"/>
    </source>
</evidence>
<organism evidence="1 2">
    <name type="scientific">Thermoanaerobaculum aquaticum</name>
    <dbReference type="NCBI Taxonomy" id="1312852"/>
    <lineage>
        <taxon>Bacteria</taxon>
        <taxon>Pseudomonadati</taxon>
        <taxon>Acidobacteriota</taxon>
        <taxon>Thermoanaerobaculia</taxon>
        <taxon>Thermoanaerobaculales</taxon>
        <taxon>Thermoanaerobaculaceae</taxon>
        <taxon>Thermoanaerobaculum</taxon>
    </lineage>
</organism>
<evidence type="ECO:0000313" key="1">
    <source>
        <dbReference type="EMBL" id="KDA54292.1"/>
    </source>
</evidence>
<dbReference type="EMBL" id="JMFG01000008">
    <property type="protein sequence ID" value="KDA54292.1"/>
    <property type="molecule type" value="Genomic_DNA"/>
</dbReference>